<comment type="caution">
    <text evidence="2">The sequence shown here is derived from an EMBL/GenBank/DDBJ whole genome shotgun (WGS) entry which is preliminary data.</text>
</comment>
<dbReference type="AlphaFoldDB" id="A0A1D2MJH9"/>
<accession>A0A1D2MJH9</accession>
<dbReference type="OrthoDB" id="8293317at2759"/>
<evidence type="ECO:0000313" key="2">
    <source>
        <dbReference type="EMBL" id="ODM93158.1"/>
    </source>
</evidence>
<organism evidence="2 3">
    <name type="scientific">Orchesella cincta</name>
    <name type="common">Springtail</name>
    <name type="synonym">Podura cincta</name>
    <dbReference type="NCBI Taxonomy" id="48709"/>
    <lineage>
        <taxon>Eukaryota</taxon>
        <taxon>Metazoa</taxon>
        <taxon>Ecdysozoa</taxon>
        <taxon>Arthropoda</taxon>
        <taxon>Hexapoda</taxon>
        <taxon>Collembola</taxon>
        <taxon>Entomobryomorpha</taxon>
        <taxon>Entomobryoidea</taxon>
        <taxon>Orchesellidae</taxon>
        <taxon>Orchesellinae</taxon>
        <taxon>Orchesella</taxon>
    </lineage>
</organism>
<dbReference type="Pfam" id="PF02179">
    <property type="entry name" value="BAG"/>
    <property type="match status" value="1"/>
</dbReference>
<evidence type="ECO:0000313" key="3">
    <source>
        <dbReference type="Proteomes" id="UP000094527"/>
    </source>
</evidence>
<keyword evidence="3" id="KW-1185">Reference proteome</keyword>
<gene>
    <name evidence="2" type="ORF">Ocin01_13527</name>
</gene>
<sequence length="136" mass="15611">MQHSNQLLVGTYDGVKRKRDILGKLQPGFQRIQAMNLHQQGQQPQPRADVPQNADTIFQALLDDFERLQMDALKHTSSHATTQYRSLQERCVKLEMALDNLNVKGREDLRNKRKTVLINVNLVSKNLSENTHSHAQ</sequence>
<dbReference type="GO" id="GO:0051087">
    <property type="term" value="F:protein-folding chaperone binding"/>
    <property type="evidence" value="ECO:0007669"/>
    <property type="project" value="InterPro"/>
</dbReference>
<proteinExistence type="predicted"/>
<dbReference type="Proteomes" id="UP000094527">
    <property type="component" value="Unassembled WGS sequence"/>
</dbReference>
<dbReference type="InterPro" id="IPR036533">
    <property type="entry name" value="BAG_dom_sf"/>
</dbReference>
<reference evidence="2 3" key="1">
    <citation type="journal article" date="2016" name="Genome Biol. Evol.">
        <title>Gene Family Evolution Reflects Adaptation to Soil Environmental Stressors in the Genome of the Collembolan Orchesella cincta.</title>
        <authorList>
            <person name="Faddeeva-Vakhrusheva A."/>
            <person name="Derks M.F."/>
            <person name="Anvar S.Y."/>
            <person name="Agamennone V."/>
            <person name="Suring W."/>
            <person name="Smit S."/>
            <person name="van Straalen N.M."/>
            <person name="Roelofs D."/>
        </authorList>
    </citation>
    <scope>NUCLEOTIDE SEQUENCE [LARGE SCALE GENOMIC DNA]</scope>
    <source>
        <tissue evidence="2">Mixed pool</tissue>
    </source>
</reference>
<dbReference type="Gene3D" id="1.20.58.120">
    <property type="entry name" value="BAG domain"/>
    <property type="match status" value="1"/>
</dbReference>
<dbReference type="InterPro" id="IPR003103">
    <property type="entry name" value="BAG_domain"/>
</dbReference>
<feature type="domain" description="BAG" evidence="1">
    <location>
        <begin position="60"/>
        <end position="125"/>
    </location>
</feature>
<protein>
    <recommendedName>
        <fullName evidence="1">BAG domain-containing protein</fullName>
    </recommendedName>
</protein>
<dbReference type="SUPFAM" id="SSF63491">
    <property type="entry name" value="BAG domain"/>
    <property type="match status" value="1"/>
</dbReference>
<name>A0A1D2MJH9_ORCCI</name>
<evidence type="ECO:0000259" key="1">
    <source>
        <dbReference type="Pfam" id="PF02179"/>
    </source>
</evidence>
<dbReference type="EMBL" id="LJIJ01001059">
    <property type="protein sequence ID" value="ODM93158.1"/>
    <property type="molecule type" value="Genomic_DNA"/>
</dbReference>